<feature type="domain" description="Tail spike TSP1/Gp66 N-terminal" evidence="1">
    <location>
        <begin position="71"/>
        <end position="130"/>
    </location>
</feature>
<sequence>MATETSGKYYFKGNFWAGGVIVDEYSVLQDENGDWWKYTGYRRTKPFNVMAGERPDSSSWSNVGTLMASGITDQDVTFDKGGKIENKNQFVLDEVSGMWYYWNGPLPKQVPPHSSVDLTGGVSSETWMPIEGLISQNLTNIRALQQLVSNQSETIILLNDMQVKQAGTIDQLQADQDTQGQHNGSQGQQLTAVQQRLSTLEKDSQDGSTAMDAVQEGMGVVSAQTDKNTTSIKGIQDGMGQLADSVNQMGQAVTTQNEVIANQTTAINGVKESTRQQTEVLSKQQESVSRIQNSQSSLAARIDSNDLRDDTQDGRLDAQDTAITNLQNRVKATEQTDATQSQAMGELDRRIGSQESKANDQGVTIKALGESVTAVQHRLDQAGTDNETRQAVIDGLKKTSDDQATTLVNQGKAVQTNTDDIAALKKHDTDQDIVVTAHGKSIENIQSTVNTNGTDISGLKDLTQRHTQTLSEHTTSLKTLGDSVQAAAQTGSTNSQAIQAQAQKVDSQGQAISTLNLSVKSVTDAVSTLQNNVGGWQTQVNALTQALENKFAKPTGAVGQYIRGDGSLATFPTINPGTVTSIQAGTGLEGGTITGSGTIGMPNVGTAKNNMVSVNTDAQGRVTGGRQRVFNYPTRALNTAFQVSATQDANVNYTVDVSATSLLLGGTTGRVILEYADNAAMTTNLVTVNEAVNGTSGVLNVVNIGSGNVNGWIPAGKYVRIRTANTSGTAVFTFVRAEEVLQ</sequence>
<dbReference type="InterPro" id="IPR040775">
    <property type="entry name" value="Tail_spike_N"/>
</dbReference>
<dbReference type="KEGG" id="vg:24623251"/>
<dbReference type="GeneID" id="24623251"/>
<dbReference type="EMBL" id="KP037007">
    <property type="protein sequence ID" value="AIX13132.1"/>
    <property type="molecule type" value="Genomic_DNA"/>
</dbReference>
<dbReference type="RefSeq" id="YP_009147636.1">
    <property type="nucleotide sequence ID" value="NC_027340.1"/>
</dbReference>
<keyword evidence="3" id="KW-1185">Reference proteome</keyword>
<dbReference type="OrthoDB" id="9088at10239"/>
<evidence type="ECO:0000259" key="1">
    <source>
        <dbReference type="Pfam" id="PF18668"/>
    </source>
</evidence>
<dbReference type="Gene3D" id="2.10.10.80">
    <property type="match status" value="1"/>
</dbReference>
<gene>
    <name evidence="2" type="ORF">NW77_124</name>
</gene>
<reference evidence="2 3" key="1">
    <citation type="submission" date="2014-10" db="EMBL/GenBank/DDBJ databases">
        <title>Characterization of a new ViI-like Erwinia amylovora bacteriophage.</title>
        <authorList>
            <person name="Lagonenko A.L."/>
            <person name="Valentovich L.N."/>
        </authorList>
    </citation>
    <scope>NUCLEOTIDE SEQUENCE [LARGE SCALE GENOMIC DNA]</scope>
</reference>
<organism evidence="2 3">
    <name type="scientific">Erwinia phage phiEa2809</name>
    <dbReference type="NCBI Taxonomy" id="1564096"/>
    <lineage>
        <taxon>Viruses</taxon>
        <taxon>Duplodnaviria</taxon>
        <taxon>Heunggongvirae</taxon>
        <taxon>Uroviricota</taxon>
        <taxon>Caudoviricetes</taxon>
        <taxon>Pantevenvirales</taxon>
        <taxon>Ackermannviridae</taxon>
        <taxon>Nezavisimistyvirus</taxon>
        <taxon>Nezavisimistyvirus Ea2809</taxon>
    </lineage>
</organism>
<dbReference type="Proteomes" id="UP000030322">
    <property type="component" value="Segment"/>
</dbReference>
<evidence type="ECO:0000313" key="2">
    <source>
        <dbReference type="EMBL" id="AIX13132.1"/>
    </source>
</evidence>
<accession>A0A0A0YRB3</accession>
<protein>
    <recommendedName>
        <fullName evidence="1">Tail spike TSP1/Gp66 N-terminal domain-containing protein</fullName>
    </recommendedName>
</protein>
<proteinExistence type="predicted"/>
<name>A0A0A0YRB3_9CAUD</name>
<evidence type="ECO:0000313" key="3">
    <source>
        <dbReference type="Proteomes" id="UP000030322"/>
    </source>
</evidence>
<dbReference type="Pfam" id="PF18668">
    <property type="entry name" value="Tail_spike_N"/>
    <property type="match status" value="1"/>
</dbReference>